<dbReference type="SMART" id="SM00448">
    <property type="entry name" value="REC"/>
    <property type="match status" value="1"/>
</dbReference>
<dbReference type="PANTHER" id="PTHR43065">
    <property type="entry name" value="SENSOR HISTIDINE KINASE"/>
    <property type="match status" value="1"/>
</dbReference>
<dbReference type="RefSeq" id="WP_193185004.1">
    <property type="nucleotide sequence ID" value="NZ_JACVXA010000061.1"/>
</dbReference>
<evidence type="ECO:0000256" key="3">
    <source>
        <dbReference type="ARBA" id="ARBA00022553"/>
    </source>
</evidence>
<evidence type="ECO:0000313" key="14">
    <source>
        <dbReference type="EMBL" id="MBE3639849.1"/>
    </source>
</evidence>
<dbReference type="SUPFAM" id="SSF47384">
    <property type="entry name" value="Homodimeric domain of signal transducing histidine kinase"/>
    <property type="match status" value="1"/>
</dbReference>
<gene>
    <name evidence="14" type="ORF">ICN82_16730</name>
</gene>
<dbReference type="InterPro" id="IPR001789">
    <property type="entry name" value="Sig_transdc_resp-reg_receiver"/>
</dbReference>
<dbReference type="NCBIfam" id="TIGR00229">
    <property type="entry name" value="sensory_box"/>
    <property type="match status" value="2"/>
</dbReference>
<dbReference type="GO" id="GO:0005524">
    <property type="term" value="F:ATP binding"/>
    <property type="evidence" value="ECO:0007669"/>
    <property type="project" value="UniProtKB-KW"/>
</dbReference>
<dbReference type="InterPro" id="IPR003594">
    <property type="entry name" value="HATPase_dom"/>
</dbReference>
<dbReference type="PANTHER" id="PTHR43065:SF46">
    <property type="entry name" value="C4-DICARBOXYLATE TRANSPORT SENSOR PROTEIN DCTB"/>
    <property type="match status" value="1"/>
</dbReference>
<dbReference type="InterPro" id="IPR000700">
    <property type="entry name" value="PAS-assoc_C"/>
</dbReference>
<evidence type="ECO:0000256" key="5">
    <source>
        <dbReference type="ARBA" id="ARBA00022741"/>
    </source>
</evidence>
<evidence type="ECO:0000256" key="8">
    <source>
        <dbReference type="ARBA" id="ARBA00023012"/>
    </source>
</evidence>
<evidence type="ECO:0000256" key="6">
    <source>
        <dbReference type="ARBA" id="ARBA00022777"/>
    </source>
</evidence>
<dbReference type="SUPFAM" id="SSF52172">
    <property type="entry name" value="CheY-like"/>
    <property type="match status" value="1"/>
</dbReference>
<dbReference type="Gene3D" id="3.30.450.20">
    <property type="entry name" value="PAS domain"/>
    <property type="match status" value="2"/>
</dbReference>
<dbReference type="Gene3D" id="3.40.50.2300">
    <property type="match status" value="1"/>
</dbReference>
<dbReference type="AlphaFoldDB" id="A0A8J6Z8H6"/>
<name>A0A8J6Z8H6_9RHOB</name>
<organism evidence="14 15">
    <name type="scientific">Mangrovicoccus algicola</name>
    <dbReference type="NCBI Taxonomy" id="2771008"/>
    <lineage>
        <taxon>Bacteria</taxon>
        <taxon>Pseudomonadati</taxon>
        <taxon>Pseudomonadota</taxon>
        <taxon>Alphaproteobacteria</taxon>
        <taxon>Rhodobacterales</taxon>
        <taxon>Paracoccaceae</taxon>
        <taxon>Mangrovicoccus</taxon>
    </lineage>
</organism>
<feature type="domain" description="PAS" evidence="12">
    <location>
        <begin position="284"/>
        <end position="349"/>
    </location>
</feature>
<keyword evidence="7" id="KW-0067">ATP-binding</keyword>
<dbReference type="InterPro" id="IPR011006">
    <property type="entry name" value="CheY-like_superfamily"/>
</dbReference>
<dbReference type="Gene3D" id="1.10.287.130">
    <property type="match status" value="1"/>
</dbReference>
<dbReference type="SMART" id="SM00086">
    <property type="entry name" value="PAC"/>
    <property type="match status" value="2"/>
</dbReference>
<feature type="domain" description="PAC" evidence="13">
    <location>
        <begin position="478"/>
        <end position="530"/>
    </location>
</feature>
<feature type="modified residue" description="4-aspartylphosphate" evidence="9">
    <location>
        <position position="838"/>
    </location>
</feature>
<evidence type="ECO:0000259" key="12">
    <source>
        <dbReference type="PROSITE" id="PS50112"/>
    </source>
</evidence>
<dbReference type="Gene3D" id="3.30.565.10">
    <property type="entry name" value="Histidine kinase-like ATPase, C-terminal domain"/>
    <property type="match status" value="1"/>
</dbReference>
<evidence type="ECO:0000313" key="15">
    <source>
        <dbReference type="Proteomes" id="UP000609121"/>
    </source>
</evidence>
<evidence type="ECO:0000256" key="7">
    <source>
        <dbReference type="ARBA" id="ARBA00022840"/>
    </source>
</evidence>
<dbReference type="CDD" id="cd00130">
    <property type="entry name" value="PAS"/>
    <property type="match status" value="2"/>
</dbReference>
<evidence type="ECO:0000256" key="9">
    <source>
        <dbReference type="PROSITE-ProRule" id="PRU00169"/>
    </source>
</evidence>
<keyword evidence="4" id="KW-0808">Transferase</keyword>
<comment type="caution">
    <text evidence="14">The sequence shown here is derived from an EMBL/GenBank/DDBJ whole genome shotgun (WGS) entry which is preliminary data.</text>
</comment>
<dbReference type="Pfam" id="PF08447">
    <property type="entry name" value="PAS_3"/>
    <property type="match status" value="2"/>
</dbReference>
<dbReference type="Proteomes" id="UP000609121">
    <property type="component" value="Unassembled WGS sequence"/>
</dbReference>
<dbReference type="InterPro" id="IPR035965">
    <property type="entry name" value="PAS-like_dom_sf"/>
</dbReference>
<dbReference type="Pfam" id="PF00072">
    <property type="entry name" value="Response_reg"/>
    <property type="match status" value="1"/>
</dbReference>
<dbReference type="Pfam" id="PF00512">
    <property type="entry name" value="HisKA"/>
    <property type="match status" value="1"/>
</dbReference>
<dbReference type="PROSITE" id="PS50110">
    <property type="entry name" value="RESPONSE_REGULATORY"/>
    <property type="match status" value="1"/>
</dbReference>
<evidence type="ECO:0000256" key="2">
    <source>
        <dbReference type="ARBA" id="ARBA00012438"/>
    </source>
</evidence>
<comment type="catalytic activity">
    <reaction evidence="1">
        <text>ATP + protein L-histidine = ADP + protein N-phospho-L-histidine.</text>
        <dbReference type="EC" id="2.7.13.3"/>
    </reaction>
</comment>
<dbReference type="Gene3D" id="2.10.70.100">
    <property type="match status" value="2"/>
</dbReference>
<dbReference type="PRINTS" id="PR00344">
    <property type="entry name" value="BCTRLSENSOR"/>
</dbReference>
<evidence type="ECO:0000259" key="13">
    <source>
        <dbReference type="PROSITE" id="PS50113"/>
    </source>
</evidence>
<dbReference type="InterPro" id="IPR036890">
    <property type="entry name" value="HATPase_C_sf"/>
</dbReference>
<dbReference type="CDD" id="cd00082">
    <property type="entry name" value="HisKA"/>
    <property type="match status" value="1"/>
</dbReference>
<dbReference type="SMART" id="SM00388">
    <property type="entry name" value="HisKA"/>
    <property type="match status" value="1"/>
</dbReference>
<reference evidence="14" key="1">
    <citation type="submission" date="2020-09" db="EMBL/GenBank/DDBJ databases">
        <title>A novel bacterium of genus Mangrovicoccus, isolated from South China Sea.</title>
        <authorList>
            <person name="Huang H."/>
            <person name="Mo K."/>
            <person name="Hu Y."/>
        </authorList>
    </citation>
    <scope>NUCLEOTIDE SEQUENCE</scope>
    <source>
        <strain evidence="14">HB182678</strain>
    </source>
</reference>
<feature type="domain" description="PAS" evidence="12">
    <location>
        <begin position="423"/>
        <end position="470"/>
    </location>
</feature>
<dbReference type="SUPFAM" id="SSF55785">
    <property type="entry name" value="PYP-like sensor domain (PAS domain)"/>
    <property type="match status" value="2"/>
</dbReference>
<dbReference type="PROSITE" id="PS50113">
    <property type="entry name" value="PAC"/>
    <property type="match status" value="2"/>
</dbReference>
<proteinExistence type="predicted"/>
<dbReference type="InterPro" id="IPR004358">
    <property type="entry name" value="Sig_transdc_His_kin-like_C"/>
</dbReference>
<dbReference type="PROSITE" id="PS50112">
    <property type="entry name" value="PAS"/>
    <property type="match status" value="2"/>
</dbReference>
<dbReference type="PROSITE" id="PS50109">
    <property type="entry name" value="HIS_KIN"/>
    <property type="match status" value="1"/>
</dbReference>
<dbReference type="Pfam" id="PF02518">
    <property type="entry name" value="HATPase_c"/>
    <property type="match status" value="1"/>
</dbReference>
<sequence>MGARHEPSAFCSTVLDGAPFGFALLDAQDAIRWCNGTFARLMAPDAAPAAAAGRAPGAWAGTRAADLFDAEGAEDFRAFAAACRKEGPPDPHAESPPPRQSSVILCPAGTGGMRPLKITGTILRDAAGGSLLLSCRPWGLLSSLDGATGPAPPGPQGCQLQMILAAGPRLEDCRVLAANGAAGQRLAEAGATVPGCCSGELGAAALPEALRAAAEAAFAEGRSHSAMYTTPAGPGGFAVVQRDFWPLNRQNGRVTHWMDCRRLTRSTTGQLEGDLPWLQMAADALRATDVGIWHWDLQSGNVTFSPRLMAQLGYDIAAIDDAEAFLTRIYHPEDLPLLRQSIDEAVAGSGHFSQVVRLLDHRGRLHWIAVQGQVITDETGRALRIFGTEADVTEETLMRDRLLRAERIARIGNWSLTVSPPGMYWSPECYRIHGMSPERFKPSATQMTYLMHPEDRVLLQDAFRRTLRENAPNSGDHDRFRGRIIRGDGEIRDCEFTAIIEHDGDGMPAGLTGTVQDITEQTEVEKRLIQAQKMEVVGQMAGGIAHDFNNLLAVVVGNLELLEETCRISGGSEMIRSAIEAARKGAGLTRNLLSFARKATLEPARLDLNALLAELDRMLARVLPSAIELDCRFAEGLWSVHADRNSFENALLNLAINARDAMEGVGRLTIETRNVQLEAPFLEDGQEDLAPGAYAVVAVTDTGIGMTAEQLGRVFTPFYSTKPPSEGSGLGLPMVQGFARQSGGGVRVYSEPGRGTTVKLFLPASDIQASPPPRAESAAPEEAMPTGRILLVEDDPGVARVLSLRLQRMGLEVVTACSGDEALDMFPAVAPVDVLLTDIVMPGALQGPALARRLRQLDPGLRVIFMSGYPEHSAEGAAPAEDADISLMKPISRRDLTRALRRAIGPGA</sequence>
<dbReference type="InterPro" id="IPR013655">
    <property type="entry name" value="PAS_fold_3"/>
</dbReference>
<evidence type="ECO:0000259" key="11">
    <source>
        <dbReference type="PROSITE" id="PS50110"/>
    </source>
</evidence>
<dbReference type="SMART" id="SM00387">
    <property type="entry name" value="HATPase_c"/>
    <property type="match status" value="1"/>
</dbReference>
<feature type="domain" description="Response regulatory" evidence="11">
    <location>
        <begin position="788"/>
        <end position="904"/>
    </location>
</feature>
<dbReference type="InterPro" id="IPR001610">
    <property type="entry name" value="PAC"/>
</dbReference>
<evidence type="ECO:0000259" key="10">
    <source>
        <dbReference type="PROSITE" id="PS50109"/>
    </source>
</evidence>
<dbReference type="EC" id="2.7.13.3" evidence="2"/>
<dbReference type="InterPro" id="IPR000014">
    <property type="entry name" value="PAS"/>
</dbReference>
<evidence type="ECO:0000256" key="1">
    <source>
        <dbReference type="ARBA" id="ARBA00000085"/>
    </source>
</evidence>
<dbReference type="GO" id="GO:0000155">
    <property type="term" value="F:phosphorelay sensor kinase activity"/>
    <property type="evidence" value="ECO:0007669"/>
    <property type="project" value="InterPro"/>
</dbReference>
<dbReference type="SUPFAM" id="SSF55874">
    <property type="entry name" value="ATPase domain of HSP90 chaperone/DNA topoisomerase II/histidine kinase"/>
    <property type="match status" value="1"/>
</dbReference>
<keyword evidence="6" id="KW-0418">Kinase</keyword>
<feature type="domain" description="PAC" evidence="13">
    <location>
        <begin position="352"/>
        <end position="404"/>
    </location>
</feature>
<dbReference type="InterPro" id="IPR003661">
    <property type="entry name" value="HisK_dim/P_dom"/>
</dbReference>
<feature type="domain" description="Histidine kinase" evidence="10">
    <location>
        <begin position="543"/>
        <end position="766"/>
    </location>
</feature>
<keyword evidence="8" id="KW-0902">Two-component regulatory system</keyword>
<dbReference type="InterPro" id="IPR036097">
    <property type="entry name" value="HisK_dim/P_sf"/>
</dbReference>
<keyword evidence="5" id="KW-0547">Nucleotide-binding</keyword>
<accession>A0A8J6Z8H6</accession>
<keyword evidence="15" id="KW-1185">Reference proteome</keyword>
<keyword evidence="3 9" id="KW-0597">Phosphoprotein</keyword>
<dbReference type="SMART" id="SM00091">
    <property type="entry name" value="PAS"/>
    <property type="match status" value="3"/>
</dbReference>
<dbReference type="InterPro" id="IPR005467">
    <property type="entry name" value="His_kinase_dom"/>
</dbReference>
<dbReference type="EMBL" id="JACVXA010000061">
    <property type="protein sequence ID" value="MBE3639849.1"/>
    <property type="molecule type" value="Genomic_DNA"/>
</dbReference>
<evidence type="ECO:0000256" key="4">
    <source>
        <dbReference type="ARBA" id="ARBA00022679"/>
    </source>
</evidence>
<protein>
    <recommendedName>
        <fullName evidence="2">histidine kinase</fullName>
        <ecNumber evidence="2">2.7.13.3</ecNumber>
    </recommendedName>
</protein>